<evidence type="ECO:0000313" key="4">
    <source>
        <dbReference type="Proteomes" id="UP000008021"/>
    </source>
</evidence>
<proteinExistence type="predicted"/>
<reference evidence="3" key="2">
    <citation type="submission" date="2018-05" db="EMBL/GenBank/DDBJ databases">
        <title>OmerRS3 (Oryza meridionalis Reference Sequence Version 3).</title>
        <authorList>
            <person name="Zhang J."/>
            <person name="Kudrna D."/>
            <person name="Lee S."/>
            <person name="Talag J."/>
            <person name="Welchert J."/>
            <person name="Wing R.A."/>
        </authorList>
    </citation>
    <scope>NUCLEOTIDE SEQUENCE [LARGE SCALE GENOMIC DNA]</scope>
    <source>
        <strain evidence="3">cv. OR44</strain>
    </source>
</reference>
<keyword evidence="2" id="KW-0472">Membrane</keyword>
<feature type="transmembrane region" description="Helical" evidence="2">
    <location>
        <begin position="46"/>
        <end position="65"/>
    </location>
</feature>
<dbReference type="AlphaFoldDB" id="A0A0E0BYL3"/>
<protein>
    <submittedName>
        <fullName evidence="3">Uncharacterized protein</fullName>
    </submittedName>
</protein>
<organism evidence="3">
    <name type="scientific">Oryza meridionalis</name>
    <dbReference type="NCBI Taxonomy" id="40149"/>
    <lineage>
        <taxon>Eukaryota</taxon>
        <taxon>Viridiplantae</taxon>
        <taxon>Streptophyta</taxon>
        <taxon>Embryophyta</taxon>
        <taxon>Tracheophyta</taxon>
        <taxon>Spermatophyta</taxon>
        <taxon>Magnoliopsida</taxon>
        <taxon>Liliopsida</taxon>
        <taxon>Poales</taxon>
        <taxon>Poaceae</taxon>
        <taxon>BOP clade</taxon>
        <taxon>Oryzoideae</taxon>
        <taxon>Oryzeae</taxon>
        <taxon>Oryzinae</taxon>
        <taxon>Oryza</taxon>
    </lineage>
</organism>
<dbReference type="InterPro" id="IPR002591">
    <property type="entry name" value="Phosphodiest/P_Trfase"/>
</dbReference>
<dbReference type="STRING" id="40149.A0A0E0BYL3"/>
<name>A0A0E0BYL3_9ORYZ</name>
<dbReference type="GO" id="GO:0005773">
    <property type="term" value="C:vacuole"/>
    <property type="evidence" value="ECO:0007669"/>
    <property type="project" value="TreeGrafter"/>
</dbReference>
<evidence type="ECO:0000256" key="2">
    <source>
        <dbReference type="SAM" id="Phobius"/>
    </source>
</evidence>
<evidence type="ECO:0000313" key="3">
    <source>
        <dbReference type="EnsemblPlants" id="OMERI01G06340.1"/>
    </source>
</evidence>
<dbReference type="EnsemblPlants" id="OMERI01G06340.1">
    <property type="protein sequence ID" value="OMERI01G06340.1"/>
    <property type="gene ID" value="OMERI01G06340"/>
</dbReference>
<evidence type="ECO:0000256" key="1">
    <source>
        <dbReference type="SAM" id="MobiDB-lite"/>
    </source>
</evidence>
<dbReference type="Gene3D" id="3.30.1360.180">
    <property type="match status" value="1"/>
</dbReference>
<dbReference type="Pfam" id="PF01663">
    <property type="entry name" value="Phosphodiest"/>
    <property type="match status" value="1"/>
</dbReference>
<accession>A0A0E0BYL3</accession>
<keyword evidence="2" id="KW-1133">Transmembrane helix</keyword>
<dbReference type="GO" id="GO:0016787">
    <property type="term" value="F:hydrolase activity"/>
    <property type="evidence" value="ECO:0007669"/>
    <property type="project" value="UniProtKB-ARBA"/>
</dbReference>
<dbReference type="Gramene" id="OMERI01G06340.1">
    <property type="protein sequence ID" value="OMERI01G06340.1"/>
    <property type="gene ID" value="OMERI01G06340"/>
</dbReference>
<dbReference type="Proteomes" id="UP000008021">
    <property type="component" value="Chromosome 1"/>
</dbReference>
<sequence>MAAAAAPPFAAGDSPSPTALLLPRTTTTTGAAPAPAPRRSSASSRLHLLLTALLAVATSYLLLILPRTPLSAAPAPAAAARAQVKLEKPVVILISSDGFRFGYQHKAATPHIHRLIGNGTSAATGLIPVFPTLTFPNHYSIATGLYPSSHGIINNYFPDPISGDYFTMSSHEPKWWLGEPLWVTAADQGIQAATYFWPGSEVKKGSWDCPDKYCRHYNGSVPFEERVDAILGYFDLPSDEMPQFLTLYFEDPDHQGHQVGPDDPAITEAVVRIDEMIGRLIAGLEERGVFDDVNVILVGDHGMVGTCDKKLVFLDELAPWIKLEEDWVLSMTPLLAIRPPDDMSLPDVVAKMNEGLGSGKVENGEYLRMYLKEDLPSRLHYADSYRIPPIIGLPEEGYKVEMKRLDKNECGGAHGYDNAFFSMRTIFIAHGPRFEGGRVVPSFENVEIYNVIASILNLEPAPNNGSSSFPDTILLPKFCDNVAVCQEEQNYGSSYLYSRLNSLLHIQPWRREWVCAADWAGAISWFCTGGKGKGVG</sequence>
<dbReference type="FunFam" id="3.40.720.10:FF:000033">
    <property type="entry name" value="Alkaline-phosphatase-like family protein"/>
    <property type="match status" value="1"/>
</dbReference>
<dbReference type="CDD" id="cd16018">
    <property type="entry name" value="Enpp"/>
    <property type="match status" value="1"/>
</dbReference>
<dbReference type="SUPFAM" id="SSF53649">
    <property type="entry name" value="Alkaline phosphatase-like"/>
    <property type="match status" value="1"/>
</dbReference>
<dbReference type="PANTHER" id="PTHR10151">
    <property type="entry name" value="ECTONUCLEOTIDE PYROPHOSPHATASE/PHOSPHODIESTERASE"/>
    <property type="match status" value="1"/>
</dbReference>
<dbReference type="Gene3D" id="3.40.720.10">
    <property type="entry name" value="Alkaline Phosphatase, subunit A"/>
    <property type="match status" value="1"/>
</dbReference>
<keyword evidence="2" id="KW-0812">Transmembrane</keyword>
<keyword evidence="4" id="KW-1185">Reference proteome</keyword>
<dbReference type="PANTHER" id="PTHR10151:SF120">
    <property type="entry name" value="BIS(5'-ADENOSYL)-TRIPHOSPHATASE"/>
    <property type="match status" value="1"/>
</dbReference>
<reference evidence="3" key="1">
    <citation type="submission" date="2015-04" db="UniProtKB">
        <authorList>
            <consortium name="EnsemblPlants"/>
        </authorList>
    </citation>
    <scope>IDENTIFICATION</scope>
</reference>
<dbReference type="InterPro" id="IPR017850">
    <property type="entry name" value="Alkaline_phosphatase_core_sf"/>
</dbReference>
<dbReference type="FunFam" id="3.30.1360.180:FF:000002">
    <property type="entry name" value="Alkaline-phosphatase-like family protein"/>
    <property type="match status" value="1"/>
</dbReference>
<feature type="region of interest" description="Disordered" evidence="1">
    <location>
        <begin position="1"/>
        <end position="39"/>
    </location>
</feature>